<sequence length="266" mass="31066">MTKKRKLKWSLPTEAITIGYILLICLGYAEKSIFFNNFNIDIVSYLDFDEYLFIFLPITSVLILSIIFASIYISGLIGSIIVLIKPKDQTRKKKNVENVLTEDLTINKKSKKIYLFRRISAITILLILFGSPLIVLIFQPYLFKPKFLWLKNYLILWSILLIILFIYRTIKVQNDSDKAKIYLLYAIITPSILSFIWYYKTTKANIILNGESKTQISFIKEGKNVKTNDTLVFIGQTRNYLFLRNLKSNGNVVYRKDKIDEIEIIK</sequence>
<proteinExistence type="predicted"/>
<feature type="transmembrane region" description="Helical" evidence="1">
    <location>
        <begin position="182"/>
        <end position="199"/>
    </location>
</feature>
<feature type="transmembrane region" description="Helical" evidence="1">
    <location>
        <begin position="119"/>
        <end position="141"/>
    </location>
</feature>
<dbReference type="RefSeq" id="WP_290268546.1">
    <property type="nucleotide sequence ID" value="NZ_JAUFQP010000007.1"/>
</dbReference>
<gene>
    <name evidence="2" type="ORF">ACFFU1_14325</name>
</gene>
<keyword evidence="3" id="KW-1185">Reference proteome</keyword>
<evidence type="ECO:0000313" key="3">
    <source>
        <dbReference type="Proteomes" id="UP001589590"/>
    </source>
</evidence>
<keyword evidence="1" id="KW-0812">Transmembrane</keyword>
<dbReference type="EMBL" id="JBHMFA010000010">
    <property type="protein sequence ID" value="MFB9106077.1"/>
    <property type="molecule type" value="Genomic_DNA"/>
</dbReference>
<dbReference type="Proteomes" id="UP001589590">
    <property type="component" value="Unassembled WGS sequence"/>
</dbReference>
<feature type="transmembrane region" description="Helical" evidence="1">
    <location>
        <begin position="153"/>
        <end position="170"/>
    </location>
</feature>
<evidence type="ECO:0000256" key="1">
    <source>
        <dbReference type="SAM" id="Phobius"/>
    </source>
</evidence>
<comment type="caution">
    <text evidence="2">The sequence shown here is derived from an EMBL/GenBank/DDBJ whole genome shotgun (WGS) entry which is preliminary data.</text>
</comment>
<organism evidence="2 3">
    <name type="scientific">Algibacter miyuki</name>
    <dbReference type="NCBI Taxonomy" id="1306933"/>
    <lineage>
        <taxon>Bacteria</taxon>
        <taxon>Pseudomonadati</taxon>
        <taxon>Bacteroidota</taxon>
        <taxon>Flavobacteriia</taxon>
        <taxon>Flavobacteriales</taxon>
        <taxon>Flavobacteriaceae</taxon>
        <taxon>Algibacter</taxon>
    </lineage>
</organism>
<keyword evidence="1" id="KW-0472">Membrane</keyword>
<evidence type="ECO:0000313" key="2">
    <source>
        <dbReference type="EMBL" id="MFB9106077.1"/>
    </source>
</evidence>
<accession>A0ABV5H2F3</accession>
<keyword evidence="1" id="KW-1133">Transmembrane helix</keyword>
<feature type="transmembrane region" description="Helical" evidence="1">
    <location>
        <begin position="51"/>
        <end position="84"/>
    </location>
</feature>
<protein>
    <submittedName>
        <fullName evidence="2">Uncharacterized protein</fullName>
    </submittedName>
</protein>
<name>A0ABV5H2F3_9FLAO</name>
<reference evidence="2 3" key="1">
    <citation type="submission" date="2024-09" db="EMBL/GenBank/DDBJ databases">
        <authorList>
            <person name="Sun Q."/>
            <person name="Mori K."/>
        </authorList>
    </citation>
    <scope>NUCLEOTIDE SEQUENCE [LARGE SCALE GENOMIC DNA]</scope>
    <source>
        <strain evidence="2 3">CECT 8300</strain>
    </source>
</reference>
<feature type="transmembrane region" description="Helical" evidence="1">
    <location>
        <begin position="12"/>
        <end position="29"/>
    </location>
</feature>